<dbReference type="Gene3D" id="1.10.510.10">
    <property type="entry name" value="Transferase(Phosphotransferase) domain 1"/>
    <property type="match status" value="2"/>
</dbReference>
<gene>
    <name evidence="21" type="ORF">RND81_07G129500</name>
</gene>
<dbReference type="InterPro" id="IPR017441">
    <property type="entry name" value="Protein_kinase_ATP_BS"/>
</dbReference>
<dbReference type="Pfam" id="PF07714">
    <property type="entry name" value="PK_Tyr_Ser-Thr"/>
    <property type="match status" value="2"/>
</dbReference>
<dbReference type="AlphaFoldDB" id="A0AAW1JQI0"/>
<dbReference type="FunFam" id="3.30.200.20:FF:000142">
    <property type="entry name" value="Cysteine-rich receptor-like protein kinase 10"/>
    <property type="match status" value="1"/>
</dbReference>
<evidence type="ECO:0000256" key="16">
    <source>
        <dbReference type="PROSITE-ProRule" id="PRU10141"/>
    </source>
</evidence>
<keyword evidence="12" id="KW-0675">Receptor</keyword>
<evidence type="ECO:0000256" key="3">
    <source>
        <dbReference type="ARBA" id="ARBA00022679"/>
    </source>
</evidence>
<dbReference type="GO" id="GO:0006979">
    <property type="term" value="P:response to oxidative stress"/>
    <property type="evidence" value="ECO:0007669"/>
    <property type="project" value="UniProtKB-ARBA"/>
</dbReference>
<evidence type="ECO:0000256" key="5">
    <source>
        <dbReference type="ARBA" id="ARBA00022729"/>
    </source>
</evidence>
<dbReference type="SMART" id="SM00220">
    <property type="entry name" value="S_TKc"/>
    <property type="match status" value="2"/>
</dbReference>
<dbReference type="Gene3D" id="3.30.430.20">
    <property type="entry name" value="Gnk2 domain, C-X8-C-X2-C motif"/>
    <property type="match status" value="4"/>
</dbReference>
<dbReference type="InterPro" id="IPR038408">
    <property type="entry name" value="GNK2_sf"/>
</dbReference>
<dbReference type="PROSITE" id="PS50011">
    <property type="entry name" value="PROTEIN_KINASE_DOM"/>
    <property type="match status" value="2"/>
</dbReference>
<evidence type="ECO:0000259" key="20">
    <source>
        <dbReference type="PROSITE" id="PS51473"/>
    </source>
</evidence>
<evidence type="ECO:0000256" key="18">
    <source>
        <dbReference type="SAM" id="SignalP"/>
    </source>
</evidence>
<dbReference type="PANTHER" id="PTHR27002:SF181">
    <property type="entry name" value="RECEPTOR-LIKE SERINE_THREONINE-PROTEIN KINASE"/>
    <property type="match status" value="1"/>
</dbReference>
<keyword evidence="9 16" id="KW-0067">ATP-binding</keyword>
<evidence type="ECO:0000256" key="1">
    <source>
        <dbReference type="ARBA" id="ARBA00004167"/>
    </source>
</evidence>
<evidence type="ECO:0000256" key="2">
    <source>
        <dbReference type="ARBA" id="ARBA00022527"/>
    </source>
</evidence>
<feature type="domain" description="Gnk2-homologous" evidence="20">
    <location>
        <begin position="610"/>
        <end position="713"/>
    </location>
</feature>
<keyword evidence="6" id="KW-0677">Repeat</keyword>
<dbReference type="PROSITE" id="PS00107">
    <property type="entry name" value="PROTEIN_KINASE_ATP"/>
    <property type="match status" value="2"/>
</dbReference>
<keyword evidence="5 18" id="KW-0732">Signal</keyword>
<comment type="catalytic activity">
    <reaction evidence="15">
        <text>L-threonyl-[protein] + ATP = O-phospho-L-threonyl-[protein] + ADP + H(+)</text>
        <dbReference type="Rhea" id="RHEA:46608"/>
        <dbReference type="Rhea" id="RHEA-COMP:11060"/>
        <dbReference type="Rhea" id="RHEA-COMP:11605"/>
        <dbReference type="ChEBI" id="CHEBI:15378"/>
        <dbReference type="ChEBI" id="CHEBI:30013"/>
        <dbReference type="ChEBI" id="CHEBI:30616"/>
        <dbReference type="ChEBI" id="CHEBI:61977"/>
        <dbReference type="ChEBI" id="CHEBI:456216"/>
    </reaction>
</comment>
<dbReference type="GO" id="GO:0005524">
    <property type="term" value="F:ATP binding"/>
    <property type="evidence" value="ECO:0007669"/>
    <property type="project" value="UniProtKB-UniRule"/>
</dbReference>
<evidence type="ECO:0000256" key="13">
    <source>
        <dbReference type="ARBA" id="ARBA00023180"/>
    </source>
</evidence>
<keyword evidence="3" id="KW-0808">Transferase</keyword>
<feature type="transmembrane region" description="Helical" evidence="17">
    <location>
        <begin position="869"/>
        <end position="892"/>
    </location>
</feature>
<evidence type="ECO:0000256" key="10">
    <source>
        <dbReference type="ARBA" id="ARBA00022989"/>
    </source>
</evidence>
<feature type="domain" description="Protein kinase" evidence="19">
    <location>
        <begin position="929"/>
        <end position="1212"/>
    </location>
</feature>
<keyword evidence="11 17" id="KW-0472">Membrane</keyword>
<dbReference type="GO" id="GO:0005886">
    <property type="term" value="C:plasma membrane"/>
    <property type="evidence" value="ECO:0007669"/>
    <property type="project" value="TreeGrafter"/>
</dbReference>
<keyword evidence="4 17" id="KW-0812">Transmembrane</keyword>
<dbReference type="FunFam" id="3.30.430.20:FF:000003">
    <property type="entry name" value="Cysteine-rich RLK (RECEPTOR-like protein kinase) 10"/>
    <property type="match status" value="2"/>
</dbReference>
<dbReference type="Gene3D" id="3.30.200.20">
    <property type="entry name" value="Phosphorylase Kinase, domain 1"/>
    <property type="match status" value="2"/>
</dbReference>
<evidence type="ECO:0000256" key="4">
    <source>
        <dbReference type="ARBA" id="ARBA00022692"/>
    </source>
</evidence>
<dbReference type="PROSITE" id="PS51473">
    <property type="entry name" value="GNK2"/>
    <property type="match status" value="4"/>
</dbReference>
<dbReference type="CDD" id="cd14066">
    <property type="entry name" value="STKc_IRAK"/>
    <property type="match status" value="2"/>
</dbReference>
<evidence type="ECO:0000256" key="9">
    <source>
        <dbReference type="ARBA" id="ARBA00022840"/>
    </source>
</evidence>
<dbReference type="GO" id="GO:0004674">
    <property type="term" value="F:protein serine/threonine kinase activity"/>
    <property type="evidence" value="ECO:0007669"/>
    <property type="project" value="UniProtKB-KW"/>
</dbReference>
<dbReference type="EMBL" id="JBDFQZ010000007">
    <property type="protein sequence ID" value="KAK9706492.1"/>
    <property type="molecule type" value="Genomic_DNA"/>
</dbReference>
<evidence type="ECO:0000256" key="12">
    <source>
        <dbReference type="ARBA" id="ARBA00023170"/>
    </source>
</evidence>
<accession>A0AAW1JQI0</accession>
<evidence type="ECO:0000256" key="11">
    <source>
        <dbReference type="ARBA" id="ARBA00023136"/>
    </source>
</evidence>
<reference evidence="21" key="1">
    <citation type="submission" date="2024-03" db="EMBL/GenBank/DDBJ databases">
        <title>WGS assembly of Saponaria officinalis var. Norfolk2.</title>
        <authorList>
            <person name="Jenkins J."/>
            <person name="Shu S."/>
            <person name="Grimwood J."/>
            <person name="Barry K."/>
            <person name="Goodstein D."/>
            <person name="Schmutz J."/>
            <person name="Leebens-Mack J."/>
            <person name="Osbourn A."/>
        </authorList>
    </citation>
    <scope>NUCLEOTIDE SEQUENCE [LARGE SCALE GENOMIC DNA]</scope>
    <source>
        <strain evidence="21">JIC</strain>
    </source>
</reference>
<keyword evidence="13" id="KW-0325">Glycoprotein</keyword>
<evidence type="ECO:0000256" key="15">
    <source>
        <dbReference type="ARBA" id="ARBA00047951"/>
    </source>
</evidence>
<dbReference type="PANTHER" id="PTHR27002">
    <property type="entry name" value="RECEPTOR-LIKE SERINE/THREONINE-PROTEIN KINASE SD1-8"/>
    <property type="match status" value="1"/>
</dbReference>
<feature type="signal peptide" evidence="18">
    <location>
        <begin position="1"/>
        <end position="21"/>
    </location>
</feature>
<feature type="domain" description="Gnk2-homologous" evidence="20">
    <location>
        <begin position="25"/>
        <end position="128"/>
    </location>
</feature>
<feature type="domain" description="Protein kinase" evidence="19">
    <location>
        <begin position="302"/>
        <end position="567"/>
    </location>
</feature>
<keyword evidence="7 16" id="KW-0547">Nucleotide-binding</keyword>
<dbReference type="InterPro" id="IPR001245">
    <property type="entry name" value="Ser-Thr/Tyr_kinase_cat_dom"/>
</dbReference>
<dbReference type="Proteomes" id="UP001443914">
    <property type="component" value="Unassembled WGS sequence"/>
</dbReference>
<evidence type="ECO:0000256" key="8">
    <source>
        <dbReference type="ARBA" id="ARBA00022777"/>
    </source>
</evidence>
<evidence type="ECO:0000313" key="22">
    <source>
        <dbReference type="Proteomes" id="UP001443914"/>
    </source>
</evidence>
<dbReference type="Pfam" id="PF01657">
    <property type="entry name" value="Stress-antifung"/>
    <property type="match status" value="4"/>
</dbReference>
<keyword evidence="2" id="KW-0723">Serine/threonine-protein kinase</keyword>
<dbReference type="PROSITE" id="PS00108">
    <property type="entry name" value="PROTEIN_KINASE_ST"/>
    <property type="match status" value="2"/>
</dbReference>
<feature type="binding site" evidence="16">
    <location>
        <position position="958"/>
    </location>
    <ligand>
        <name>ATP</name>
        <dbReference type="ChEBI" id="CHEBI:30616"/>
    </ligand>
</feature>
<keyword evidence="22" id="KW-1185">Reference proteome</keyword>
<evidence type="ECO:0000259" key="19">
    <source>
        <dbReference type="PROSITE" id="PS50011"/>
    </source>
</evidence>
<comment type="caution">
    <text evidence="21">The sequence shown here is derived from an EMBL/GenBank/DDBJ whole genome shotgun (WGS) entry which is preliminary data.</text>
</comment>
<protein>
    <submittedName>
        <fullName evidence="21">Uncharacterized protein</fullName>
    </submittedName>
</protein>
<dbReference type="InterPro" id="IPR011009">
    <property type="entry name" value="Kinase-like_dom_sf"/>
</dbReference>
<keyword evidence="10 17" id="KW-1133">Transmembrane helix</keyword>
<evidence type="ECO:0000313" key="21">
    <source>
        <dbReference type="EMBL" id="KAK9706492.1"/>
    </source>
</evidence>
<evidence type="ECO:0000256" key="17">
    <source>
        <dbReference type="SAM" id="Phobius"/>
    </source>
</evidence>
<proteinExistence type="predicted"/>
<dbReference type="InterPro" id="IPR002902">
    <property type="entry name" value="GNK2"/>
</dbReference>
<name>A0AAW1JQI0_SAPOF</name>
<feature type="domain" description="Gnk2-homologous" evidence="20">
    <location>
        <begin position="134"/>
        <end position="241"/>
    </location>
</feature>
<comment type="catalytic activity">
    <reaction evidence="14">
        <text>L-seryl-[protein] + ATP = O-phospho-L-seryl-[protein] + ADP + H(+)</text>
        <dbReference type="Rhea" id="RHEA:17989"/>
        <dbReference type="Rhea" id="RHEA-COMP:9863"/>
        <dbReference type="Rhea" id="RHEA-COMP:11604"/>
        <dbReference type="ChEBI" id="CHEBI:15378"/>
        <dbReference type="ChEBI" id="CHEBI:29999"/>
        <dbReference type="ChEBI" id="CHEBI:30616"/>
        <dbReference type="ChEBI" id="CHEBI:83421"/>
        <dbReference type="ChEBI" id="CHEBI:456216"/>
    </reaction>
</comment>
<sequence length="1228" mass="137120">MFRTLLFLQICIYLLFCNTIAQPNFTSRVCQDTFGNYTSNSTFQTNLNTLLRDITSKSKINYGFSNISVGKNFDIINGIGLCRPDQGLDDCSLCLQHAAAALVQQCPNQKDAIGWYAECMLRYSDRYIFSKMELGPWYHMESTVFGADKAAFNRTAATLLAKLQTKAASGNSQLKYAYGTANVSKSTLTIYALAQCTPDLSYFDCYNCIDNVISFALTSLYGDQARVFFTSCNIRYESFAFADSTKLISLQSSLSHPPPSSLGTPSSTQTSKGDERRNVIIILFITLLQMDFETIRVATENFSLSNKLGQGGFGAVFKGRLANGQEIAVKRLSKNSGQGEEEFKNEAVLVAKFRHRNLVKFLGFCLEREERLLIYELLPNKSLDYFLFDPIKRSLLDWQTRYEVIRGIARGLLYLHEDSRLLVVHRDLKAGNILLDDEMNPKITDFGMAKLFGVDQTRADTTRICGTYGYMPPEYVRQGQFSFKSDVYSFGVLILEIITGLRIIKVLTIWRNWLEETPLNIVDTSMSTVDRGEVLRCINIGLLCVQENFTHRPIMSSVILLMNSQYTISPPMPSRPAFLLDNDDDNEIVSFKDSRNENILPHLHFGQFSYVDYNCDNDFGNYTTTSEFNKNLHTLFSTITSNTQIDYGFYNLSVGLNLNVVNAVALCRGDIPTSDCKTCIRNATAKITSVCPNQKAAVVWYETCMFRYSSQSIFKGSMSSPRYNYVTGVNATDAARFNQTVSTLMTRLVSEAALGDSRRKFATGDANFSGTVRVYGLVQCVPDLLPFDCLNCLRRVVNYTLADCCYGEVGVEAAGLTCSIRFDSRRFYNSAVVLSPLQSSAPNAVLSSPPPPISVVTKTGGNGNKRIRVAIAATVPTVASLMVIVFLMVCYLKRRKNTSSETRNVEDESEMVELLRLDFNIAKTATNNFSNSNKLGQGGFGTIYKGVIPGTGQLIAVKRLSNDSEQGEKEFQSEALLLTKLQHRNLVKCLGYSIAKDERLLVYEFVPNKSLDLFLFDSTRRIHLNWLKRYNIIGGIARGLLYLHEESRLLVVHRDLKASNVLLDAEMNPKISDFGMARLFNADQSHANTIRIAGTYGYMPPEYVAHGQFSIKTDVFSFGVLVLEIITGHKVSEIKNGEGLLSFVWRNRSEGNGLNIADTTMSDVNTTEVLRCINIGLLCVQENAAKRPIMSSVVLMLNSQSVNFAAPSRPAFLVQNGIDSNIAYAEAR</sequence>
<evidence type="ECO:0000256" key="6">
    <source>
        <dbReference type="ARBA" id="ARBA00022737"/>
    </source>
</evidence>
<dbReference type="FunFam" id="3.30.200.20:FF:000466">
    <property type="entry name" value="Putative LRR receptor-like serine/threonine-protein kinase"/>
    <property type="match status" value="1"/>
</dbReference>
<evidence type="ECO:0000256" key="7">
    <source>
        <dbReference type="ARBA" id="ARBA00022741"/>
    </source>
</evidence>
<organism evidence="21 22">
    <name type="scientific">Saponaria officinalis</name>
    <name type="common">Common soapwort</name>
    <name type="synonym">Lychnis saponaria</name>
    <dbReference type="NCBI Taxonomy" id="3572"/>
    <lineage>
        <taxon>Eukaryota</taxon>
        <taxon>Viridiplantae</taxon>
        <taxon>Streptophyta</taxon>
        <taxon>Embryophyta</taxon>
        <taxon>Tracheophyta</taxon>
        <taxon>Spermatophyta</taxon>
        <taxon>Magnoliopsida</taxon>
        <taxon>eudicotyledons</taxon>
        <taxon>Gunneridae</taxon>
        <taxon>Pentapetalae</taxon>
        <taxon>Caryophyllales</taxon>
        <taxon>Caryophyllaceae</taxon>
        <taxon>Caryophylleae</taxon>
        <taxon>Saponaria</taxon>
    </lineage>
</organism>
<dbReference type="SUPFAM" id="SSF56112">
    <property type="entry name" value="Protein kinase-like (PK-like)"/>
    <property type="match status" value="2"/>
</dbReference>
<feature type="binding site" evidence="16">
    <location>
        <position position="330"/>
    </location>
    <ligand>
        <name>ATP</name>
        <dbReference type="ChEBI" id="CHEBI:30616"/>
    </ligand>
</feature>
<dbReference type="CDD" id="cd23509">
    <property type="entry name" value="Gnk2-like"/>
    <property type="match status" value="4"/>
</dbReference>
<feature type="chain" id="PRO_5043587195" evidence="18">
    <location>
        <begin position="22"/>
        <end position="1228"/>
    </location>
</feature>
<keyword evidence="8" id="KW-0418">Kinase</keyword>
<dbReference type="InterPro" id="IPR008271">
    <property type="entry name" value="Ser/Thr_kinase_AS"/>
</dbReference>
<evidence type="ECO:0000256" key="14">
    <source>
        <dbReference type="ARBA" id="ARBA00047558"/>
    </source>
</evidence>
<dbReference type="InterPro" id="IPR000719">
    <property type="entry name" value="Prot_kinase_dom"/>
</dbReference>
<feature type="domain" description="Gnk2-homologous" evidence="20">
    <location>
        <begin position="719"/>
        <end position="827"/>
    </location>
</feature>
<comment type="subcellular location">
    <subcellularLocation>
        <location evidence="1">Membrane</location>
        <topology evidence="1">Single-pass membrane protein</topology>
    </subcellularLocation>
</comment>
<dbReference type="FunFam" id="1.10.510.10:FF:000129">
    <property type="entry name" value="cysteine-rich receptor-like protein kinase 10"/>
    <property type="match status" value="2"/>
</dbReference>